<reference evidence="5" key="1">
    <citation type="submission" date="2017-02" db="EMBL/GenBank/DDBJ databases">
        <authorList>
            <person name="Dridi B."/>
        </authorList>
    </citation>
    <scope>NUCLEOTIDE SEQUENCE [LARGE SCALE GENOMIC DNA]</scope>
    <source>
        <strain evidence="5">EB411</strain>
    </source>
</reference>
<dbReference type="PANTHER" id="PTHR43022:SF1">
    <property type="entry name" value="PROTEIN SMF"/>
    <property type="match status" value="1"/>
</dbReference>
<evidence type="ECO:0000313" key="5">
    <source>
        <dbReference type="Proteomes" id="UP000196778"/>
    </source>
</evidence>
<dbReference type="Gene3D" id="3.40.50.450">
    <property type="match status" value="1"/>
</dbReference>
<dbReference type="InterPro" id="IPR057666">
    <property type="entry name" value="DrpA_SLOG"/>
</dbReference>
<sequence length="459" mass="46987">MTGTGRGVDRRRSGHATGGAPSVERRSVDECLGTAGLALELSQRLVPWRTVTAGEVDDVAATAIVSLLGGADDAAVAAIRAVIDPVLLLDALTRDSAALLDAVVPAGAGAGRQRDAARWLRARCAEQSPAEAVRRATRSGLWMITAAVPEWPERLSGLGRGEPRELWGRGDVDAVRVPPSGTLATVGARAASGYGEAAARGILADLAADGLVIVSGAAYGIDAVAHRVALESGSATVAVLASGADLASPSGHRRLIEQIAESGAVISEHPPATRPRAHGFLHRNRLIAALADATLVIEAGARSGSLNTAGHAATIGRPVGAVPGPITAPASAGCHRLLREYGAICVTSAVEAAELVGWNVEVPAARGRRRSGHATPSAIEAAREHPVVAGVEEPLVRSIARNPGMTITEIIDSDSDSGSGWKRDGWAVRGQLAALESAGVLTQTDGRWWPTAPKQSSGA</sequence>
<dbReference type="PANTHER" id="PTHR43022">
    <property type="entry name" value="PROTEIN SMF"/>
    <property type="match status" value="1"/>
</dbReference>
<dbReference type="EMBL" id="FUKR01000036">
    <property type="protein sequence ID" value="SJN29542.1"/>
    <property type="molecule type" value="Genomic_DNA"/>
</dbReference>
<dbReference type="Proteomes" id="UP000196778">
    <property type="component" value="Unassembled WGS sequence"/>
</dbReference>
<evidence type="ECO:0000256" key="2">
    <source>
        <dbReference type="SAM" id="MobiDB-lite"/>
    </source>
</evidence>
<proteinExistence type="inferred from homology"/>
<name>A0A1R4JBY2_9MICO</name>
<feature type="domain" description="Smf/DprA SLOG" evidence="3">
    <location>
        <begin position="143"/>
        <end position="354"/>
    </location>
</feature>
<protein>
    <submittedName>
        <fullName evidence="4">Rossmann fold nucleotide-binding protein Smf possibly involved in DNA uptake</fullName>
    </submittedName>
</protein>
<dbReference type="GO" id="GO:0009294">
    <property type="term" value="P:DNA-mediated transformation"/>
    <property type="evidence" value="ECO:0007669"/>
    <property type="project" value="InterPro"/>
</dbReference>
<dbReference type="InterPro" id="IPR003488">
    <property type="entry name" value="DprA"/>
</dbReference>
<dbReference type="SUPFAM" id="SSF102405">
    <property type="entry name" value="MCP/YpsA-like"/>
    <property type="match status" value="1"/>
</dbReference>
<comment type="similarity">
    <text evidence="1">Belongs to the DprA/Smf family.</text>
</comment>
<dbReference type="Pfam" id="PF02481">
    <property type="entry name" value="DNA_processg_A"/>
    <property type="match status" value="1"/>
</dbReference>
<dbReference type="OrthoDB" id="9785707at2"/>
<gene>
    <name evidence="4" type="ORF">FM119_06650</name>
</gene>
<evidence type="ECO:0000259" key="3">
    <source>
        <dbReference type="Pfam" id="PF02481"/>
    </source>
</evidence>
<evidence type="ECO:0000256" key="1">
    <source>
        <dbReference type="ARBA" id="ARBA00006525"/>
    </source>
</evidence>
<organism evidence="4 5">
    <name type="scientific">Mycetocola reblochoni REB411</name>
    <dbReference type="NCBI Taxonomy" id="1255698"/>
    <lineage>
        <taxon>Bacteria</taxon>
        <taxon>Bacillati</taxon>
        <taxon>Actinomycetota</taxon>
        <taxon>Actinomycetes</taxon>
        <taxon>Micrococcales</taxon>
        <taxon>Microbacteriaceae</taxon>
        <taxon>Mycetocola</taxon>
    </lineage>
</organism>
<accession>A0A1R4JBY2</accession>
<dbReference type="AlphaFoldDB" id="A0A1R4JBY2"/>
<keyword evidence="5" id="KW-1185">Reference proteome</keyword>
<feature type="region of interest" description="Disordered" evidence="2">
    <location>
        <begin position="1"/>
        <end position="25"/>
    </location>
</feature>
<dbReference type="RefSeq" id="WP_087136897.1">
    <property type="nucleotide sequence ID" value="NZ_FUKR01000036.1"/>
</dbReference>
<evidence type="ECO:0000313" key="4">
    <source>
        <dbReference type="EMBL" id="SJN29542.1"/>
    </source>
</evidence>